<organism evidence="1 2">
    <name type="scientific">Flavobacterium macrobrachii</name>
    <dbReference type="NCBI Taxonomy" id="591204"/>
    <lineage>
        <taxon>Bacteria</taxon>
        <taxon>Pseudomonadati</taxon>
        <taxon>Bacteroidota</taxon>
        <taxon>Flavobacteriia</taxon>
        <taxon>Flavobacteriales</taxon>
        <taxon>Flavobacteriaceae</taxon>
        <taxon>Flavobacterium</taxon>
    </lineage>
</organism>
<dbReference type="EMBL" id="JACSOD020000472">
    <property type="protein sequence ID" value="MBM6499243.1"/>
    <property type="molecule type" value="Genomic_DNA"/>
</dbReference>
<proteinExistence type="predicted"/>
<evidence type="ECO:0000313" key="2">
    <source>
        <dbReference type="Proteomes" id="UP000759529"/>
    </source>
</evidence>
<dbReference type="Proteomes" id="UP000759529">
    <property type="component" value="Unassembled WGS sequence"/>
</dbReference>
<protein>
    <submittedName>
        <fullName evidence="1">Uncharacterized protein</fullName>
    </submittedName>
</protein>
<dbReference type="RefSeq" id="WP_204158744.1">
    <property type="nucleotide sequence ID" value="NZ_JACSOD020000472.1"/>
</dbReference>
<accession>A0ABS2CWB7</accession>
<gene>
    <name evidence="1" type="ORF">H9X54_008000</name>
</gene>
<evidence type="ECO:0000313" key="1">
    <source>
        <dbReference type="EMBL" id="MBM6499243.1"/>
    </source>
</evidence>
<sequence>MTIETKTKSDENPEIIHHKNSRKNKKVFNRNEYESKEILWSLQKYIGEEIYNGIDWQYQGSAQELSNGLTALKIVSILNSDYVFDFDYEPNENDLLSIKLDYLKSTLKGKSRPFIGEYISFIFKNGKWEINNGYDHISKVYKNYKEGKIIYIT</sequence>
<reference evidence="1 2" key="1">
    <citation type="submission" date="2021-02" db="EMBL/GenBank/DDBJ databases">
        <authorList>
            <person name="Jung H.S."/>
            <person name="Chun B.H."/>
            <person name="Jeon C.O."/>
        </authorList>
    </citation>
    <scope>NUCLEOTIDE SEQUENCE [LARGE SCALE GENOMIC DNA]</scope>
    <source>
        <strain evidence="1 2">LMG 25203</strain>
    </source>
</reference>
<name>A0ABS2CWB7_9FLAO</name>
<keyword evidence="2" id="KW-1185">Reference proteome</keyword>
<comment type="caution">
    <text evidence="1">The sequence shown here is derived from an EMBL/GenBank/DDBJ whole genome shotgun (WGS) entry which is preliminary data.</text>
</comment>